<dbReference type="Proteomes" id="UP000694866">
    <property type="component" value="Unplaced"/>
</dbReference>
<keyword evidence="4" id="KW-1185">Reference proteome</keyword>
<evidence type="ECO:0000313" key="5">
    <source>
        <dbReference type="RefSeq" id="XP_011301433.1"/>
    </source>
</evidence>
<dbReference type="Pfam" id="PF21672">
    <property type="entry name" value="COMM_HN"/>
    <property type="match status" value="1"/>
</dbReference>
<dbReference type="PANTHER" id="PTHR31159:SF1">
    <property type="entry name" value="COMM DOMAIN-CONTAINING PROTEIN 3"/>
    <property type="match status" value="1"/>
</dbReference>
<dbReference type="RefSeq" id="XP_011301433.1">
    <property type="nucleotide sequence ID" value="XM_011303131.1"/>
</dbReference>
<evidence type="ECO:0000313" key="4">
    <source>
        <dbReference type="Proteomes" id="UP000694866"/>
    </source>
</evidence>
<dbReference type="PROSITE" id="PS51269">
    <property type="entry name" value="COMM"/>
    <property type="match status" value="1"/>
</dbReference>
<dbReference type="GeneID" id="105265578"/>
<dbReference type="PANTHER" id="PTHR31159">
    <property type="entry name" value="COMM DOMAIN-CONTAINING PROTEIN 3"/>
    <property type="match status" value="1"/>
</dbReference>
<feature type="domain" description="COMM" evidence="3">
    <location>
        <begin position="122"/>
        <end position="189"/>
    </location>
</feature>
<dbReference type="CDD" id="cd04751">
    <property type="entry name" value="Commd3"/>
    <property type="match status" value="1"/>
</dbReference>
<dbReference type="AlphaFoldDB" id="A0A9R1TYW3"/>
<reference evidence="5" key="1">
    <citation type="submission" date="2025-08" db="UniProtKB">
        <authorList>
            <consortium name="RefSeq"/>
        </authorList>
    </citation>
    <scope>IDENTIFICATION</scope>
    <source>
        <strain evidence="5">USDA-PBARC FA_bdor</strain>
        <tissue evidence="5">Whole organism</tissue>
    </source>
</reference>
<sequence>MELSKPTLKGLESLQDSTTIDDNTLEKLIDFVSLSLTKKIDSTDLSRFYESAKPHVIKSAYTDITSLFVESARHKYDTENLSTYLHSQKLFGSRMEKLCDAYKNCKDSLILQLSTIGNSLPCVIDLDWRLDYCIKSNTDNDVGECIYHIRLSTKKLNKIDYLNFTCSLHQLQELVYKLKDAARHMEKLSTT</sequence>
<evidence type="ECO:0000256" key="2">
    <source>
        <dbReference type="ARBA" id="ARBA00093469"/>
    </source>
</evidence>
<protein>
    <recommendedName>
        <fullName evidence="1">COMM domain-containing protein 3</fullName>
    </recommendedName>
</protein>
<dbReference type="KEGG" id="fas:105265578"/>
<organism evidence="4 5">
    <name type="scientific">Fopius arisanus</name>
    <dbReference type="NCBI Taxonomy" id="64838"/>
    <lineage>
        <taxon>Eukaryota</taxon>
        <taxon>Metazoa</taxon>
        <taxon>Ecdysozoa</taxon>
        <taxon>Arthropoda</taxon>
        <taxon>Hexapoda</taxon>
        <taxon>Insecta</taxon>
        <taxon>Pterygota</taxon>
        <taxon>Neoptera</taxon>
        <taxon>Endopterygota</taxon>
        <taxon>Hymenoptera</taxon>
        <taxon>Apocrita</taxon>
        <taxon>Ichneumonoidea</taxon>
        <taxon>Braconidae</taxon>
        <taxon>Opiinae</taxon>
        <taxon>Fopius</taxon>
    </lineage>
</organism>
<dbReference type="Pfam" id="PF07258">
    <property type="entry name" value="COMM_domain"/>
    <property type="match status" value="1"/>
</dbReference>
<dbReference type="InterPro" id="IPR017920">
    <property type="entry name" value="COMM"/>
</dbReference>
<accession>A0A9R1TYW3</accession>
<comment type="similarity">
    <text evidence="2">Belongs to the COMM domain-containing protein 3 family.</text>
</comment>
<dbReference type="OrthoDB" id="1917519at2759"/>
<name>A0A9R1TYW3_9HYME</name>
<dbReference type="InterPro" id="IPR037355">
    <property type="entry name" value="COMMD3"/>
</dbReference>
<dbReference type="GO" id="GO:0006814">
    <property type="term" value="P:sodium ion transport"/>
    <property type="evidence" value="ECO:0007669"/>
    <property type="project" value="InterPro"/>
</dbReference>
<evidence type="ECO:0000256" key="1">
    <source>
        <dbReference type="ARBA" id="ARBA00016548"/>
    </source>
</evidence>
<evidence type="ECO:0000259" key="3">
    <source>
        <dbReference type="PROSITE" id="PS51269"/>
    </source>
</evidence>
<proteinExistence type="inferred from homology"/>
<gene>
    <name evidence="5" type="primary">LOC105265578</name>
</gene>